<dbReference type="RefSeq" id="WP_191000014.1">
    <property type="nucleotide sequence ID" value="NZ_JACXSI010000070.1"/>
</dbReference>
<dbReference type="NCBIfam" id="NF002806">
    <property type="entry name" value="PRK02948.1"/>
    <property type="match status" value="1"/>
</dbReference>
<keyword evidence="5" id="KW-0408">Iron</keyword>
<dbReference type="InterPro" id="IPR015422">
    <property type="entry name" value="PyrdxlP-dep_Trfase_small"/>
</dbReference>
<dbReference type="SUPFAM" id="SSF53383">
    <property type="entry name" value="PLP-dependent transferases"/>
    <property type="match status" value="1"/>
</dbReference>
<sequence>MIYFDNSSTTKPYKEVVDSFVTVSTKYFGNPSSLHGLGATSENLLSQARKQAAGLLQVKEQEIYFTSGGTEGNNIAIKGVSMAFQSRGKHIITSAIEHASVLEPCKQLESFGFDVTYVPVDAEGRVSAKDVIQAVRPDTILVSIMQVNNEIGTIQPIEEIGAFLKKKDKIFFHVDYVQGINKVDLRIKESGIDLCSLSAHKFHGLKGTGLLYVREGIRLSPLFSGGNQERRLRSGTENVAGAVSCAKALRMSFEAMQQNDGRLAQIQAFLRSELKKIDGVVINSPENHCAPHILNFSVPKVKSEVLVHALEDRQIYVSTTSACSSKQKSFSDTILMMTDDKERAISSIRISLSYENTMEEAKQFTAGLKAVLEKLKEVMR</sequence>
<comment type="cofactor">
    <cofactor evidence="1">
        <name>pyridoxal 5'-phosphate</name>
        <dbReference type="ChEBI" id="CHEBI:597326"/>
    </cofactor>
</comment>
<dbReference type="FunFam" id="3.40.640.10:FF:000084">
    <property type="entry name" value="IscS-like cysteine desulfurase"/>
    <property type="match status" value="1"/>
</dbReference>
<dbReference type="InterPro" id="IPR015424">
    <property type="entry name" value="PyrdxlP-dep_Trfase"/>
</dbReference>
<dbReference type="PANTHER" id="PTHR11601:SF50">
    <property type="entry name" value="CYSTEINE DESULFURASE ISCS 2-RELATED"/>
    <property type="match status" value="1"/>
</dbReference>
<evidence type="ECO:0000256" key="5">
    <source>
        <dbReference type="ARBA" id="ARBA00023004"/>
    </source>
</evidence>
<name>A0A927CZC6_9BACI</name>
<evidence type="ECO:0000256" key="3">
    <source>
        <dbReference type="ARBA" id="ARBA00022723"/>
    </source>
</evidence>
<dbReference type="Gene3D" id="3.90.1150.10">
    <property type="entry name" value="Aspartate Aminotransferase, domain 1"/>
    <property type="match status" value="1"/>
</dbReference>
<evidence type="ECO:0000256" key="6">
    <source>
        <dbReference type="ARBA" id="ARBA00023014"/>
    </source>
</evidence>
<comment type="caution">
    <text evidence="8">The sequence shown here is derived from an EMBL/GenBank/DDBJ whole genome shotgun (WGS) entry which is preliminary data.</text>
</comment>
<dbReference type="GO" id="GO:0031071">
    <property type="term" value="F:cysteine desulfurase activity"/>
    <property type="evidence" value="ECO:0007669"/>
    <property type="project" value="UniProtKB-ARBA"/>
</dbReference>
<dbReference type="GO" id="GO:0051536">
    <property type="term" value="F:iron-sulfur cluster binding"/>
    <property type="evidence" value="ECO:0007669"/>
    <property type="project" value="UniProtKB-KW"/>
</dbReference>
<reference evidence="8" key="1">
    <citation type="submission" date="2020-09" db="EMBL/GenBank/DDBJ databases">
        <title>Bacillus faecalis sp. nov., a moderately halophilic bacterium isolated from cow faeces.</title>
        <authorList>
            <person name="Jiang L."/>
            <person name="Lee J."/>
        </authorList>
    </citation>
    <scope>NUCLEOTIDE SEQUENCE</scope>
    <source>
        <strain evidence="8">AGMB 02131</strain>
    </source>
</reference>
<dbReference type="InterPro" id="IPR015421">
    <property type="entry name" value="PyrdxlP-dep_Trfase_major"/>
</dbReference>
<proteinExistence type="inferred from homology"/>
<dbReference type="AlphaFoldDB" id="A0A927CZC6"/>
<evidence type="ECO:0000256" key="4">
    <source>
        <dbReference type="ARBA" id="ARBA00022898"/>
    </source>
</evidence>
<dbReference type="EMBL" id="JACXSI010000070">
    <property type="protein sequence ID" value="MBD3110478.1"/>
    <property type="molecule type" value="Genomic_DNA"/>
</dbReference>
<evidence type="ECO:0000313" key="8">
    <source>
        <dbReference type="EMBL" id="MBD3110478.1"/>
    </source>
</evidence>
<accession>A0A927CZC6</accession>
<dbReference type="PANTHER" id="PTHR11601">
    <property type="entry name" value="CYSTEINE DESULFURYLASE FAMILY MEMBER"/>
    <property type="match status" value="1"/>
</dbReference>
<dbReference type="Pfam" id="PF00266">
    <property type="entry name" value="Aminotran_5"/>
    <property type="match status" value="1"/>
</dbReference>
<keyword evidence="9" id="KW-1185">Reference proteome</keyword>
<dbReference type="InterPro" id="IPR000192">
    <property type="entry name" value="Aminotrans_V_dom"/>
</dbReference>
<dbReference type="InterPro" id="IPR016454">
    <property type="entry name" value="Cysteine_dSase"/>
</dbReference>
<dbReference type="Proteomes" id="UP000602076">
    <property type="component" value="Unassembled WGS sequence"/>
</dbReference>
<keyword evidence="6" id="KW-0411">Iron-sulfur</keyword>
<gene>
    <name evidence="8" type="ORF">IEO70_19305</name>
</gene>
<feature type="domain" description="Aminotransferase class V" evidence="7">
    <location>
        <begin position="2"/>
        <end position="364"/>
    </location>
</feature>
<evidence type="ECO:0000256" key="1">
    <source>
        <dbReference type="ARBA" id="ARBA00001933"/>
    </source>
</evidence>
<keyword evidence="4" id="KW-0663">Pyridoxal phosphate</keyword>
<dbReference type="PIRSF" id="PIRSF005572">
    <property type="entry name" value="NifS"/>
    <property type="match status" value="1"/>
</dbReference>
<evidence type="ECO:0000313" key="9">
    <source>
        <dbReference type="Proteomes" id="UP000602076"/>
    </source>
</evidence>
<comment type="similarity">
    <text evidence="2">Belongs to the class-V pyridoxal-phosphate-dependent aminotransferase family. NifS/IscS subfamily.</text>
</comment>
<protein>
    <submittedName>
        <fullName evidence="8">Cysteine desulfurase</fullName>
    </submittedName>
</protein>
<dbReference type="GO" id="GO:0046872">
    <property type="term" value="F:metal ion binding"/>
    <property type="evidence" value="ECO:0007669"/>
    <property type="project" value="UniProtKB-KW"/>
</dbReference>
<dbReference type="Gene3D" id="3.40.640.10">
    <property type="entry name" value="Type I PLP-dependent aspartate aminotransferase-like (Major domain)"/>
    <property type="match status" value="1"/>
</dbReference>
<organism evidence="8 9">
    <name type="scientific">Peribacillus faecalis</name>
    <dbReference type="NCBI Taxonomy" id="2772559"/>
    <lineage>
        <taxon>Bacteria</taxon>
        <taxon>Bacillati</taxon>
        <taxon>Bacillota</taxon>
        <taxon>Bacilli</taxon>
        <taxon>Bacillales</taxon>
        <taxon>Bacillaceae</taxon>
        <taxon>Peribacillus</taxon>
    </lineage>
</organism>
<keyword evidence="3" id="KW-0479">Metal-binding</keyword>
<evidence type="ECO:0000259" key="7">
    <source>
        <dbReference type="Pfam" id="PF00266"/>
    </source>
</evidence>
<evidence type="ECO:0000256" key="2">
    <source>
        <dbReference type="ARBA" id="ARBA00006490"/>
    </source>
</evidence>